<sequence>MISTFLKMLFYPGSNIGFSEEELNEFSKVYEQAVRGDGLVHYQSPFPKYRFLQYLCTNKDLLCHGSNNKDISEFVPKRQTLYNGEYVDAVFATSDGIWPIFYAVFDRSKLVNNFRNGCFEHNNKRYYFFSLSTETMKQNPWTDGMVYLFPKERFNKVGKGIVIFDEWVSKEPAKSLLRLEVNINDFIYLHKVSKHPSDEAFFKTLLLYKLRTRKT</sequence>
<comment type="caution">
    <text evidence="1">The sequence shown here is derived from an EMBL/GenBank/DDBJ whole genome shotgun (WGS) entry which is preliminary data.</text>
</comment>
<organism evidence="1 2">
    <name type="scientific">Paenibacillus sediminis</name>
    <dbReference type="NCBI Taxonomy" id="664909"/>
    <lineage>
        <taxon>Bacteria</taxon>
        <taxon>Bacillati</taxon>
        <taxon>Bacillota</taxon>
        <taxon>Bacilli</taxon>
        <taxon>Bacillales</taxon>
        <taxon>Paenibacillaceae</taxon>
        <taxon>Paenibacillus</taxon>
    </lineage>
</organism>
<accession>A0ABS4H7Z9</accession>
<dbReference type="RefSeq" id="WP_209853347.1">
    <property type="nucleotide sequence ID" value="NZ_CBCRVE010000010.1"/>
</dbReference>
<keyword evidence="2" id="KW-1185">Reference proteome</keyword>
<gene>
    <name evidence="1" type="ORF">J2Z20_003591</name>
</gene>
<dbReference type="Proteomes" id="UP001519273">
    <property type="component" value="Unassembled WGS sequence"/>
</dbReference>
<proteinExistence type="predicted"/>
<reference evidence="1 2" key="1">
    <citation type="submission" date="2021-03" db="EMBL/GenBank/DDBJ databases">
        <title>Genomic Encyclopedia of Type Strains, Phase IV (KMG-IV): sequencing the most valuable type-strain genomes for metagenomic binning, comparative biology and taxonomic classification.</title>
        <authorList>
            <person name="Goeker M."/>
        </authorList>
    </citation>
    <scope>NUCLEOTIDE SEQUENCE [LARGE SCALE GENOMIC DNA]</scope>
    <source>
        <strain evidence="1 2">DSM 23491</strain>
    </source>
</reference>
<evidence type="ECO:0000313" key="1">
    <source>
        <dbReference type="EMBL" id="MBP1938649.1"/>
    </source>
</evidence>
<evidence type="ECO:0000313" key="2">
    <source>
        <dbReference type="Proteomes" id="UP001519273"/>
    </source>
</evidence>
<dbReference type="EMBL" id="JAGGKP010000020">
    <property type="protein sequence ID" value="MBP1938649.1"/>
    <property type="molecule type" value="Genomic_DNA"/>
</dbReference>
<name>A0ABS4H7Z9_9BACL</name>
<protein>
    <submittedName>
        <fullName evidence="1">Uncharacterized protein</fullName>
    </submittedName>
</protein>